<organism evidence="8 9">
    <name type="scientific">Lacrimispora celerecrescens</name>
    <dbReference type="NCBI Taxonomy" id="29354"/>
    <lineage>
        <taxon>Bacteria</taxon>
        <taxon>Bacillati</taxon>
        <taxon>Bacillota</taxon>
        <taxon>Clostridia</taxon>
        <taxon>Lachnospirales</taxon>
        <taxon>Lachnospiraceae</taxon>
        <taxon>Lacrimispora</taxon>
    </lineage>
</organism>
<feature type="transmembrane region" description="Helical" evidence="6">
    <location>
        <begin position="153"/>
        <end position="175"/>
    </location>
</feature>
<dbReference type="InterPro" id="IPR003740">
    <property type="entry name" value="YitT"/>
</dbReference>
<reference evidence="8 9" key="1">
    <citation type="submission" date="2014-07" db="EMBL/GenBank/DDBJ databases">
        <title>Draft genome of Clostridium celerecrescens 152B isolated from sediments associated with methane hydrate from Krishna Godavari basin.</title>
        <authorList>
            <person name="Honkalas V.S."/>
            <person name="Dabir A.P."/>
            <person name="Arora P."/>
            <person name="Dhakephalkar P.K."/>
        </authorList>
    </citation>
    <scope>NUCLEOTIDE SEQUENCE [LARGE SCALE GENOMIC DNA]</scope>
    <source>
        <strain evidence="8 9">152B</strain>
    </source>
</reference>
<dbReference type="AlphaFoldDB" id="A0A084JPI2"/>
<dbReference type="EMBL" id="JPME01000008">
    <property type="protein sequence ID" value="KEZ90866.1"/>
    <property type="molecule type" value="Genomic_DNA"/>
</dbReference>
<dbReference type="Proteomes" id="UP000028525">
    <property type="component" value="Unassembled WGS sequence"/>
</dbReference>
<keyword evidence="2" id="KW-1003">Cell membrane</keyword>
<feature type="transmembrane region" description="Helical" evidence="6">
    <location>
        <begin position="12"/>
        <end position="34"/>
    </location>
</feature>
<dbReference type="PIRSF" id="PIRSF006483">
    <property type="entry name" value="Membrane_protein_YitT"/>
    <property type="match status" value="1"/>
</dbReference>
<dbReference type="InterPro" id="IPR019264">
    <property type="entry name" value="DUF2179"/>
</dbReference>
<gene>
    <name evidence="8" type="ORF">IO98_05610</name>
</gene>
<dbReference type="PANTHER" id="PTHR33545:SF5">
    <property type="entry name" value="UPF0750 MEMBRANE PROTEIN YITT"/>
    <property type="match status" value="1"/>
</dbReference>
<keyword evidence="3 6" id="KW-0812">Transmembrane</keyword>
<sequence>MMTIKQEYSPKELGIDLLCDLAGAILFNIGIYNFAVNAEFAPVGVSGIALILRFLFGLPMGITSIVLNIPIVLVSYRLLGRSFLLRSMKSMIIFALVQDYVVPYLPVYQGNPLYASACTGIFSGLGLTIVYLRNCSTGGTDFLVMAIRKIFPHLTIGQISLVVDAVVIIAGGLVFRNLDAVILGMLSTIVTTMVIDKIMYGLGAGKLVFVVTSHAEEAAQRIEENTGRGCTFLQGQGSYSLDEKKVIMCACNNSQVVPIRRAIHETDKDAFLIITDSNEVYGEGFKAIGGQL</sequence>
<evidence type="ECO:0000256" key="2">
    <source>
        <dbReference type="ARBA" id="ARBA00022475"/>
    </source>
</evidence>
<dbReference type="STRING" id="29354.IO98_05610"/>
<dbReference type="Pfam" id="PF02588">
    <property type="entry name" value="YitT_membrane"/>
    <property type="match status" value="1"/>
</dbReference>
<keyword evidence="4 6" id="KW-1133">Transmembrane helix</keyword>
<evidence type="ECO:0000313" key="8">
    <source>
        <dbReference type="EMBL" id="KEZ90866.1"/>
    </source>
</evidence>
<evidence type="ECO:0000256" key="4">
    <source>
        <dbReference type="ARBA" id="ARBA00022989"/>
    </source>
</evidence>
<feature type="transmembrane region" description="Helical" evidence="6">
    <location>
        <begin position="181"/>
        <end position="200"/>
    </location>
</feature>
<dbReference type="Pfam" id="PF10035">
    <property type="entry name" value="DUF2179"/>
    <property type="match status" value="1"/>
</dbReference>
<evidence type="ECO:0000313" key="9">
    <source>
        <dbReference type="Proteomes" id="UP000028525"/>
    </source>
</evidence>
<comment type="caution">
    <text evidence="8">The sequence shown here is derived from an EMBL/GenBank/DDBJ whole genome shotgun (WGS) entry which is preliminary data.</text>
</comment>
<keyword evidence="5 6" id="KW-0472">Membrane</keyword>
<feature type="domain" description="DUF2179" evidence="7">
    <location>
        <begin position="228"/>
        <end position="282"/>
    </location>
</feature>
<dbReference type="PANTHER" id="PTHR33545">
    <property type="entry name" value="UPF0750 MEMBRANE PROTEIN YITT-RELATED"/>
    <property type="match status" value="1"/>
</dbReference>
<evidence type="ECO:0000259" key="7">
    <source>
        <dbReference type="Pfam" id="PF10035"/>
    </source>
</evidence>
<evidence type="ECO:0000256" key="6">
    <source>
        <dbReference type="SAM" id="Phobius"/>
    </source>
</evidence>
<dbReference type="InterPro" id="IPR015867">
    <property type="entry name" value="N-reg_PII/ATP_PRibTrfase_C"/>
</dbReference>
<evidence type="ECO:0000256" key="5">
    <source>
        <dbReference type="ARBA" id="ARBA00023136"/>
    </source>
</evidence>
<comment type="subcellular location">
    <subcellularLocation>
        <location evidence="1">Cell membrane</location>
        <topology evidence="1">Multi-pass membrane protein</topology>
    </subcellularLocation>
</comment>
<dbReference type="InterPro" id="IPR051461">
    <property type="entry name" value="UPF0750_membrane"/>
</dbReference>
<keyword evidence="9" id="KW-1185">Reference proteome</keyword>
<dbReference type="RefSeq" id="WP_038278825.1">
    <property type="nucleotide sequence ID" value="NZ_JPME01000008.1"/>
</dbReference>
<proteinExistence type="predicted"/>
<evidence type="ECO:0000256" key="3">
    <source>
        <dbReference type="ARBA" id="ARBA00022692"/>
    </source>
</evidence>
<dbReference type="OrthoDB" id="3180973at2"/>
<evidence type="ECO:0000256" key="1">
    <source>
        <dbReference type="ARBA" id="ARBA00004651"/>
    </source>
</evidence>
<accession>A0A084JPI2</accession>
<feature type="transmembrane region" description="Helical" evidence="6">
    <location>
        <begin position="113"/>
        <end position="132"/>
    </location>
</feature>
<feature type="transmembrane region" description="Helical" evidence="6">
    <location>
        <begin position="54"/>
        <end position="79"/>
    </location>
</feature>
<dbReference type="Gene3D" id="3.30.70.120">
    <property type="match status" value="1"/>
</dbReference>
<name>A0A084JPI2_9FIRM</name>
<protein>
    <submittedName>
        <fullName evidence="8">Membrane protein</fullName>
    </submittedName>
</protein>
<dbReference type="CDD" id="cd16380">
    <property type="entry name" value="YitT_C"/>
    <property type="match status" value="1"/>
</dbReference>
<dbReference type="GO" id="GO:0005886">
    <property type="term" value="C:plasma membrane"/>
    <property type="evidence" value="ECO:0007669"/>
    <property type="project" value="UniProtKB-SubCell"/>
</dbReference>